<protein>
    <recommendedName>
        <fullName evidence="4">DUF2784 domain-containing protein</fullName>
    </recommendedName>
</protein>
<reference evidence="2" key="1">
    <citation type="journal article" date="2022" name="Biol. Control">
        <title>In silico genomic analysis of Rhodopseudomonas palustris strains revealed potential biocontrol agents and crop yield enhancers.</title>
        <authorList>
            <person name="Surachat K."/>
            <person name="Kantachote D."/>
            <person name="Deachamag P."/>
            <person name="Wonglapsuwan M."/>
        </authorList>
    </citation>
    <scope>NUCLEOTIDE SEQUENCE</scope>
    <source>
        <strain evidence="2">TLS06</strain>
    </source>
</reference>
<gene>
    <name evidence="2" type="ORF">KQX62_14005</name>
</gene>
<feature type="transmembrane region" description="Helical" evidence="1">
    <location>
        <begin position="20"/>
        <end position="41"/>
    </location>
</feature>
<proteinExistence type="predicted"/>
<evidence type="ECO:0008006" key="4">
    <source>
        <dbReference type="Google" id="ProtNLM"/>
    </source>
</evidence>
<dbReference type="EMBL" id="CP076676">
    <property type="protein sequence ID" value="UYO37855.1"/>
    <property type="molecule type" value="Genomic_DNA"/>
</dbReference>
<keyword evidence="1" id="KW-0812">Transmembrane</keyword>
<organism evidence="2 3">
    <name type="scientific">Rhodopseudomonas palustris</name>
    <dbReference type="NCBI Taxonomy" id="1076"/>
    <lineage>
        <taxon>Bacteria</taxon>
        <taxon>Pseudomonadati</taxon>
        <taxon>Pseudomonadota</taxon>
        <taxon>Alphaproteobacteria</taxon>
        <taxon>Hyphomicrobiales</taxon>
        <taxon>Nitrobacteraceae</taxon>
        <taxon>Rhodopseudomonas</taxon>
    </lineage>
</organism>
<dbReference type="AlphaFoldDB" id="A0AAX3DTC8"/>
<keyword evidence="1" id="KW-0472">Membrane</keyword>
<evidence type="ECO:0000313" key="3">
    <source>
        <dbReference type="Proteomes" id="UP001163166"/>
    </source>
</evidence>
<evidence type="ECO:0000313" key="2">
    <source>
        <dbReference type="EMBL" id="UYO37855.1"/>
    </source>
</evidence>
<feature type="transmembrane region" description="Helical" evidence="1">
    <location>
        <begin position="47"/>
        <end position="64"/>
    </location>
</feature>
<dbReference type="RefSeq" id="WP_264073559.1">
    <property type="nucleotide sequence ID" value="NZ_CP076676.1"/>
</dbReference>
<dbReference type="Proteomes" id="UP001163166">
    <property type="component" value="Chromosome"/>
</dbReference>
<sequence>MTPPAARGRGDARALAAVRLLHTAIWAFFASSILAIPVTVWLGQLVAALWLSVFVWGEVVVLVLNRMGCPLTMLAARYTEDRADNFDISLPRWLARYNQRLFGTLFALSQFQLGWALLTG</sequence>
<evidence type="ECO:0000256" key="1">
    <source>
        <dbReference type="SAM" id="Phobius"/>
    </source>
</evidence>
<name>A0AAX3DTC8_RHOPL</name>
<accession>A0AAX3DTC8</accession>
<keyword evidence="1" id="KW-1133">Transmembrane helix</keyword>